<feature type="domain" description="K Homology" evidence="4">
    <location>
        <begin position="179"/>
        <end position="254"/>
    </location>
</feature>
<feature type="domain" description="K Homology" evidence="4">
    <location>
        <begin position="595"/>
        <end position="665"/>
    </location>
</feature>
<dbReference type="InterPro" id="IPR036612">
    <property type="entry name" value="KH_dom_type_1_sf"/>
</dbReference>
<dbReference type="SMART" id="SM00322">
    <property type="entry name" value="KH"/>
    <property type="match status" value="5"/>
</dbReference>
<dbReference type="Proteomes" id="UP000245207">
    <property type="component" value="Unassembled WGS sequence"/>
</dbReference>
<protein>
    <recommendedName>
        <fullName evidence="4">K Homology domain-containing protein</fullName>
    </recommendedName>
</protein>
<feature type="region of interest" description="Disordered" evidence="3">
    <location>
        <begin position="254"/>
        <end position="290"/>
    </location>
</feature>
<keyword evidence="6" id="KW-1185">Reference proteome</keyword>
<evidence type="ECO:0000313" key="5">
    <source>
        <dbReference type="EMBL" id="PWA60148.1"/>
    </source>
</evidence>
<dbReference type="InterPro" id="IPR004088">
    <property type="entry name" value="KH_dom_type_1"/>
</dbReference>
<dbReference type="Pfam" id="PF00013">
    <property type="entry name" value="KH_1"/>
    <property type="match status" value="5"/>
</dbReference>
<name>A0A2U1MFZ5_ARTAN</name>
<feature type="region of interest" description="Disordered" evidence="3">
    <location>
        <begin position="1"/>
        <end position="21"/>
    </location>
</feature>
<reference evidence="5 6" key="1">
    <citation type="journal article" date="2018" name="Mol. Plant">
        <title>The genome of Artemisia annua provides insight into the evolution of Asteraceae family and artemisinin biosynthesis.</title>
        <authorList>
            <person name="Shen Q."/>
            <person name="Zhang L."/>
            <person name="Liao Z."/>
            <person name="Wang S."/>
            <person name="Yan T."/>
            <person name="Shi P."/>
            <person name="Liu M."/>
            <person name="Fu X."/>
            <person name="Pan Q."/>
            <person name="Wang Y."/>
            <person name="Lv Z."/>
            <person name="Lu X."/>
            <person name="Zhang F."/>
            <person name="Jiang W."/>
            <person name="Ma Y."/>
            <person name="Chen M."/>
            <person name="Hao X."/>
            <person name="Li L."/>
            <person name="Tang Y."/>
            <person name="Lv G."/>
            <person name="Zhou Y."/>
            <person name="Sun X."/>
            <person name="Brodelius P.E."/>
            <person name="Rose J.K.C."/>
            <person name="Tang K."/>
        </authorList>
    </citation>
    <scope>NUCLEOTIDE SEQUENCE [LARGE SCALE GENOMIC DNA]</scope>
    <source>
        <strain evidence="6">cv. Huhao1</strain>
        <tissue evidence="5">Leaf</tissue>
    </source>
</reference>
<dbReference type="CDD" id="cd22459">
    <property type="entry name" value="KH-I_PEPPER_rpt1_like"/>
    <property type="match status" value="1"/>
</dbReference>
<feature type="compositionally biased region" description="Basic and acidic residues" evidence="3">
    <location>
        <begin position="105"/>
        <end position="114"/>
    </location>
</feature>
<feature type="region of interest" description="Disordered" evidence="3">
    <location>
        <begin position="93"/>
        <end position="145"/>
    </location>
</feature>
<dbReference type="AlphaFoldDB" id="A0A2U1MFZ5"/>
<feature type="domain" description="K Homology" evidence="4">
    <location>
        <begin position="314"/>
        <end position="394"/>
    </location>
</feature>
<dbReference type="PANTHER" id="PTHR10288">
    <property type="entry name" value="KH DOMAIN CONTAINING RNA BINDING PROTEIN"/>
    <property type="match status" value="1"/>
</dbReference>
<keyword evidence="1" id="KW-0677">Repeat</keyword>
<evidence type="ECO:0000256" key="1">
    <source>
        <dbReference type="ARBA" id="ARBA00022737"/>
    </source>
</evidence>
<dbReference type="PROSITE" id="PS50084">
    <property type="entry name" value="KH_TYPE_1"/>
    <property type="match status" value="5"/>
</dbReference>
<accession>A0A2U1MFZ5</accession>
<dbReference type="Gene3D" id="3.30.310.210">
    <property type="match status" value="1"/>
</dbReference>
<evidence type="ECO:0000313" key="6">
    <source>
        <dbReference type="Proteomes" id="UP000245207"/>
    </source>
</evidence>
<proteinExistence type="predicted"/>
<dbReference type="STRING" id="35608.A0A2U1MFZ5"/>
<dbReference type="CDD" id="cd22460">
    <property type="entry name" value="KH-I_PEPPER_rpt2_like"/>
    <property type="match status" value="2"/>
</dbReference>
<feature type="domain" description="K Homology" evidence="4">
    <location>
        <begin position="38"/>
        <end position="108"/>
    </location>
</feature>
<dbReference type="InterPro" id="IPR004087">
    <property type="entry name" value="KH_dom"/>
</dbReference>
<dbReference type="GO" id="GO:0003723">
    <property type="term" value="F:RNA binding"/>
    <property type="evidence" value="ECO:0007669"/>
    <property type="project" value="UniProtKB-UniRule"/>
</dbReference>
<evidence type="ECO:0000259" key="4">
    <source>
        <dbReference type="SMART" id="SM00322"/>
    </source>
</evidence>
<sequence>MSNKRPRDHGASESHGKGKWQKSAFFTSVDTSFKIAPGSTVFRLLCPTSKAGSLIGKGGDKISQIRQESGAKVRVEETLPGCNERVVVIAGSEEDNRLLNNQSKNADEETKETQATEGTDNTDKHDEGSEQKPSVQGEETQSEKVTPAIQKGLFLVFDRMFEGEPTTNGGGEDGTKEASVCVLRLLVPSSQVGCILGKAGIMIKQLASESGSQIRVLPKDKLPACATSSDELIQLSGDLNAVRKALQSVSQQLLDHPPRENDSYSANPSGSSHSFGNSNPRSDVYPAFSHGRPFAEAPNDGFSGPFGPMDPSQEMLTYRLICPDEKVGGVIGKGGAVVKALQYETGCDIKVLDRTPDSDDRVIIISGPSNPDEPMSAPQDAVLRVQTRIIRAAPENKEQGPTGKIIISSNQIGCVLGKGGAVISEMRKSTGAYIRILGKDQTPQYAARNEEVVQINGDSDAVHEALLQITSRLREHFFRNAFPPMNHHPSAPFPDHGPPFPPFMRRELSPPGRYSSFNQFDAGIPPHGGFHPHEDHPPFMHDHHGPGFGHHMPERFAPSGPWGPQGVEGGGPLGFPEFSQRRPGGFAGSHHAVITSTTVEVVVPRSVVPAIYGDDGGCLKQIREISDAKVIINDAKPGAKETLIIISGTPDQTHAAQSLIQAFVVIETEKS</sequence>
<dbReference type="SUPFAM" id="SSF54791">
    <property type="entry name" value="Eukaryotic type KH-domain (KH-domain type I)"/>
    <property type="match status" value="5"/>
</dbReference>
<feature type="domain" description="K Homology" evidence="4">
    <location>
        <begin position="399"/>
        <end position="474"/>
    </location>
</feature>
<evidence type="ECO:0000256" key="3">
    <source>
        <dbReference type="SAM" id="MobiDB-lite"/>
    </source>
</evidence>
<keyword evidence="2" id="KW-0694">RNA-binding</keyword>
<dbReference type="OrthoDB" id="442947at2759"/>
<dbReference type="Gene3D" id="3.30.1370.10">
    <property type="entry name" value="K Homology domain, type 1"/>
    <property type="match status" value="3"/>
</dbReference>
<organism evidence="5 6">
    <name type="scientific">Artemisia annua</name>
    <name type="common">Sweet wormwood</name>
    <dbReference type="NCBI Taxonomy" id="35608"/>
    <lineage>
        <taxon>Eukaryota</taxon>
        <taxon>Viridiplantae</taxon>
        <taxon>Streptophyta</taxon>
        <taxon>Embryophyta</taxon>
        <taxon>Tracheophyta</taxon>
        <taxon>Spermatophyta</taxon>
        <taxon>Magnoliopsida</taxon>
        <taxon>eudicotyledons</taxon>
        <taxon>Gunneridae</taxon>
        <taxon>Pentapetalae</taxon>
        <taxon>asterids</taxon>
        <taxon>campanulids</taxon>
        <taxon>Asterales</taxon>
        <taxon>Asteraceae</taxon>
        <taxon>Asteroideae</taxon>
        <taxon>Anthemideae</taxon>
        <taxon>Artemisiinae</taxon>
        <taxon>Artemisia</taxon>
    </lineage>
</organism>
<evidence type="ECO:0000256" key="2">
    <source>
        <dbReference type="PROSITE-ProRule" id="PRU00117"/>
    </source>
</evidence>
<feature type="compositionally biased region" description="Basic and acidic residues" evidence="3">
    <location>
        <begin position="121"/>
        <end position="130"/>
    </location>
</feature>
<comment type="caution">
    <text evidence="5">The sequence shown here is derived from an EMBL/GenBank/DDBJ whole genome shotgun (WGS) entry which is preliminary data.</text>
</comment>
<gene>
    <name evidence="5" type="ORF">CTI12_AA384800</name>
</gene>
<feature type="compositionally biased region" description="Polar residues" evidence="3">
    <location>
        <begin position="263"/>
        <end position="281"/>
    </location>
</feature>
<dbReference type="EMBL" id="PKPP01005431">
    <property type="protein sequence ID" value="PWA60148.1"/>
    <property type="molecule type" value="Genomic_DNA"/>
</dbReference>